<name>A0A811KPG0_9BILA</name>
<evidence type="ECO:0000313" key="3">
    <source>
        <dbReference type="Proteomes" id="UP000614601"/>
    </source>
</evidence>
<accession>A0A811KPG0</accession>
<sequence>MEKINKEALIKTSRDGFFRRLHFNTMAASDLVLESWEDLDETAENGSSGAMEKLNAALEHLKVSKSTKPAKDPFVEMKKKTEPKKTIVTSSKTSDLGSSGDEKADNNKYDGLRHIVIVKGNPIDHDALMHRINGDFGRSVRMEKVDDKCALLVFHNTLNARHCLRSSSKYAPMKLYLIDEPQVEEHVQYCTKHKSDLRPVKSAVRPATNVSVIRQAVSRHLNVRVPVSAEQKTAETQQLRDAKEKKRAIKAMWD</sequence>
<dbReference type="OrthoDB" id="5418203at2759"/>
<dbReference type="Proteomes" id="UP000614601">
    <property type="component" value="Unassembled WGS sequence"/>
</dbReference>
<protein>
    <submittedName>
        <fullName evidence="2">Uncharacterized protein</fullName>
    </submittedName>
</protein>
<evidence type="ECO:0000256" key="1">
    <source>
        <dbReference type="SAM" id="MobiDB-lite"/>
    </source>
</evidence>
<comment type="caution">
    <text evidence="2">The sequence shown here is derived from an EMBL/GenBank/DDBJ whole genome shotgun (WGS) entry which is preliminary data.</text>
</comment>
<dbReference type="EMBL" id="CAJFCW020000003">
    <property type="protein sequence ID" value="CAG9107327.1"/>
    <property type="molecule type" value="Genomic_DNA"/>
</dbReference>
<dbReference type="EMBL" id="CAJFDH010000003">
    <property type="protein sequence ID" value="CAD5217209.1"/>
    <property type="molecule type" value="Genomic_DNA"/>
</dbReference>
<reference evidence="2" key="1">
    <citation type="submission" date="2020-09" db="EMBL/GenBank/DDBJ databases">
        <authorList>
            <person name="Kikuchi T."/>
        </authorList>
    </citation>
    <scope>NUCLEOTIDE SEQUENCE</scope>
    <source>
        <strain evidence="2">SH1</strain>
    </source>
</reference>
<keyword evidence="3" id="KW-1185">Reference proteome</keyword>
<gene>
    <name evidence="2" type="ORF">BOKJ2_LOCUS6973</name>
</gene>
<proteinExistence type="predicted"/>
<dbReference type="Proteomes" id="UP000783686">
    <property type="component" value="Unassembled WGS sequence"/>
</dbReference>
<dbReference type="AlphaFoldDB" id="A0A811KPG0"/>
<feature type="compositionally biased region" description="Basic and acidic residues" evidence="1">
    <location>
        <begin position="69"/>
        <end position="85"/>
    </location>
</feature>
<feature type="compositionally biased region" description="Polar residues" evidence="1">
    <location>
        <begin position="87"/>
        <end position="97"/>
    </location>
</feature>
<evidence type="ECO:0000313" key="2">
    <source>
        <dbReference type="EMBL" id="CAD5217209.1"/>
    </source>
</evidence>
<feature type="region of interest" description="Disordered" evidence="1">
    <location>
        <begin position="69"/>
        <end position="105"/>
    </location>
</feature>
<organism evidence="2 3">
    <name type="scientific">Bursaphelenchus okinawaensis</name>
    <dbReference type="NCBI Taxonomy" id="465554"/>
    <lineage>
        <taxon>Eukaryota</taxon>
        <taxon>Metazoa</taxon>
        <taxon>Ecdysozoa</taxon>
        <taxon>Nematoda</taxon>
        <taxon>Chromadorea</taxon>
        <taxon>Rhabditida</taxon>
        <taxon>Tylenchina</taxon>
        <taxon>Tylenchomorpha</taxon>
        <taxon>Aphelenchoidea</taxon>
        <taxon>Aphelenchoididae</taxon>
        <taxon>Bursaphelenchus</taxon>
    </lineage>
</organism>